<organism evidence="2 3">
    <name type="scientific">Bondarzewia mesenterica</name>
    <dbReference type="NCBI Taxonomy" id="1095465"/>
    <lineage>
        <taxon>Eukaryota</taxon>
        <taxon>Fungi</taxon>
        <taxon>Dikarya</taxon>
        <taxon>Basidiomycota</taxon>
        <taxon>Agaricomycotina</taxon>
        <taxon>Agaricomycetes</taxon>
        <taxon>Russulales</taxon>
        <taxon>Bondarzewiaceae</taxon>
        <taxon>Bondarzewia</taxon>
    </lineage>
</organism>
<name>A0A4S4LES1_9AGAM</name>
<sequence>MHHEQPLIDTSNPCYSPTGDGSAFLENLALEFSGPPRSRDQYLISFYARLLYPTKKTDKDFFLGWPLKRPDASFVEELLSRSQDSSTVSDSVKCARTALRYSSESSDLRSSPLLSVPAKRSSSLLNNVRSSVKRKRNWSPASEPSSFASLMGPSKRLRSWDIINQSSFEVTKVDDMPDFYLKTGTVSSELEVPELDSTLGSQPASAIRRMIQNSQDGTGKSLSIVDIVSQLDALLPGIKIKEKLLDLDGLSYQGIADVLGADGHFNMNTLPLLCFSDVERLDLTPSLSPENGLNIGGRHMMQVFQTARAFQNLTYLALDSAPLQDRDILCIQNLPKLATLELSSTGIGNEAVFLLVALKPTLTQLYLDDNPMIDNDSIPALTMLNKLTILALYGTSIAMAGLRRLATAIQTRGQDLCLTIPEECTQSLLDMPGKYIIDIQPPLITDPTACAQLTLSALKRNLTEHAVINPNIETTGTKAQLRKALENLLKERRGDLMVKQLAWKDEDDGEEEASEEEYDEDEVF</sequence>
<evidence type="ECO:0000256" key="1">
    <source>
        <dbReference type="SAM" id="MobiDB-lite"/>
    </source>
</evidence>
<gene>
    <name evidence="2" type="ORF">EW146_g9071</name>
</gene>
<evidence type="ECO:0000313" key="2">
    <source>
        <dbReference type="EMBL" id="THH08190.1"/>
    </source>
</evidence>
<dbReference type="EMBL" id="SGPL01000718">
    <property type="protein sequence ID" value="THH08190.1"/>
    <property type="molecule type" value="Genomic_DNA"/>
</dbReference>
<dbReference type="SUPFAM" id="SSF52047">
    <property type="entry name" value="RNI-like"/>
    <property type="match status" value="1"/>
</dbReference>
<reference evidence="2 3" key="1">
    <citation type="submission" date="2019-02" db="EMBL/GenBank/DDBJ databases">
        <title>Genome sequencing of the rare red list fungi Bondarzewia mesenterica.</title>
        <authorList>
            <person name="Buettner E."/>
            <person name="Kellner H."/>
        </authorList>
    </citation>
    <scope>NUCLEOTIDE SEQUENCE [LARGE SCALE GENOMIC DNA]</scope>
    <source>
        <strain evidence="2 3">DSM 108281</strain>
    </source>
</reference>
<keyword evidence="3" id="KW-1185">Reference proteome</keyword>
<accession>A0A4S4LES1</accession>
<evidence type="ECO:0000313" key="3">
    <source>
        <dbReference type="Proteomes" id="UP000310158"/>
    </source>
</evidence>
<comment type="caution">
    <text evidence="2">The sequence shown here is derived from an EMBL/GenBank/DDBJ whole genome shotgun (WGS) entry which is preliminary data.</text>
</comment>
<dbReference type="Gene3D" id="3.80.10.10">
    <property type="entry name" value="Ribonuclease Inhibitor"/>
    <property type="match status" value="1"/>
</dbReference>
<dbReference type="Proteomes" id="UP000310158">
    <property type="component" value="Unassembled WGS sequence"/>
</dbReference>
<protein>
    <submittedName>
        <fullName evidence="2">Uncharacterized protein</fullName>
    </submittedName>
</protein>
<feature type="compositionally biased region" description="Acidic residues" evidence="1">
    <location>
        <begin position="505"/>
        <end position="524"/>
    </location>
</feature>
<dbReference type="InterPro" id="IPR032675">
    <property type="entry name" value="LRR_dom_sf"/>
</dbReference>
<dbReference type="OrthoDB" id="120976at2759"/>
<dbReference type="AlphaFoldDB" id="A0A4S4LES1"/>
<feature type="region of interest" description="Disordered" evidence="1">
    <location>
        <begin position="502"/>
        <end position="524"/>
    </location>
</feature>
<proteinExistence type="predicted"/>